<dbReference type="Proteomes" id="UP001172386">
    <property type="component" value="Unassembled WGS sequence"/>
</dbReference>
<organism evidence="1 2">
    <name type="scientific">Neophaeococcomyces mojaviensis</name>
    <dbReference type="NCBI Taxonomy" id="3383035"/>
    <lineage>
        <taxon>Eukaryota</taxon>
        <taxon>Fungi</taxon>
        <taxon>Dikarya</taxon>
        <taxon>Ascomycota</taxon>
        <taxon>Pezizomycotina</taxon>
        <taxon>Eurotiomycetes</taxon>
        <taxon>Chaetothyriomycetidae</taxon>
        <taxon>Chaetothyriales</taxon>
        <taxon>Chaetothyriales incertae sedis</taxon>
        <taxon>Neophaeococcomyces</taxon>
    </lineage>
</organism>
<keyword evidence="2" id="KW-1185">Reference proteome</keyword>
<evidence type="ECO:0000313" key="1">
    <source>
        <dbReference type="EMBL" id="KAJ9650574.1"/>
    </source>
</evidence>
<reference evidence="1" key="1">
    <citation type="submission" date="2022-10" db="EMBL/GenBank/DDBJ databases">
        <title>Culturing micro-colonial fungi from biological soil crusts in the Mojave desert and describing Neophaeococcomyces mojavensis, and introducing the new genera and species Taxawa tesnikishii.</title>
        <authorList>
            <person name="Kurbessoian T."/>
            <person name="Stajich J.E."/>
        </authorList>
    </citation>
    <scope>NUCLEOTIDE SEQUENCE</scope>
    <source>
        <strain evidence="1">JES_112</strain>
    </source>
</reference>
<gene>
    <name evidence="1" type="ORF">H2198_010119</name>
</gene>
<comment type="caution">
    <text evidence="1">The sequence shown here is derived from an EMBL/GenBank/DDBJ whole genome shotgun (WGS) entry which is preliminary data.</text>
</comment>
<name>A0ACC2ZSJ4_9EURO</name>
<sequence length="1130" mass="126911">MPVVEAGYRATLLRYAEEASAKHCENMSTRFKRYLRDTAASQVSVADLINWRAVLGVHEEWQLGGLKGFLLAWHDYGFGGVSKDVVDLLRSWRIQGNQKGAAVASGCPDSGPYTDLEMAALLDWANLAVTRKDVSLEDYAYLLALAMTARRPIQLAALRGRDLIRGSTNGAEAFSLRVPRAKQRGIKFRGEFRTLAVIEDLYLVLQQLHQRSIALASETVGQAIEPDLAEELPVFINRQRLLQVRSIREMKELLMGDAPDQLHASTSSLSLALQRCARASTARSERTGEFIRLSATRFRHTRGTKLRREGFGAFVIAELLDHSDVQNVSIYTKNTAQEAVLINELVGAQLAPFAQACLGKLVASEREAIRGGDPRSRVANERQNAVGTCGNYGFCASGYRACYTCSHFQPWVDGPHEEVLADLYAEKDRTRANRKVNGVASWERVLMSGIVQFVPRAEKDADANLMEFIRLTREELTAFGGDGSWVDDRWQDGATTVVFATKTAPLDPYSFTPMAEPFKQFAKAYVRYSWSHRPVRNLSFMILALRCVEAGLLAACGRADVGLLGIAVMDVCANKCAEFCGTKQIQYSVGRHIQLIFDFLREKRLVRFLPPWKSPFKKPAILTEGVDEAGAEYRASKLPSTQVMLQVADLFAVADDVESRYFSSLMIILMATPSRISEVLRLPVDCVQWELDEAGQSQMYLRWRAAKGKGGMKKWVVPAMHEVVQEAVKRLLEIGQPARDAAKFASANPGHFMYHSGCLRETKGFDETPLTPEEFCAAVNVRYPRHKPRAGLRAWHEVRLDSRLKALVNQGRTSYRDLAEHVLSECSDAYWPHIDGERTVLAWDSLCLHRINEFHMEFEAKQFSWRLPNANEVNSRLGKAGRPSLFERKGLKGEDGRAVKLTTHQLRHWLSTMSERAGMDDFTLAQWAGRARVSDNRHYDHRSPQERLAGARELLPLRHISLLERFSQRAPVTYQELGVDRLGTAKATLYGMCVHDYAMAPCQKQRECMTCKEHVCIKGDHVTLERIRLLELQTEALLARARRAHSEGDFGADRWVDSHKWKLAHVKAMRIALEHPEVSLGAILRIPEGHDPSPVRRALLDLGLIEHPASESVDTLNITMHGSTDKCPEL</sequence>
<proteinExistence type="predicted"/>
<accession>A0ACC2ZSJ4</accession>
<evidence type="ECO:0000313" key="2">
    <source>
        <dbReference type="Proteomes" id="UP001172386"/>
    </source>
</evidence>
<protein>
    <submittedName>
        <fullName evidence="1">Uncharacterized protein</fullName>
    </submittedName>
</protein>
<dbReference type="EMBL" id="JAPDRQ010000328">
    <property type="protein sequence ID" value="KAJ9650574.1"/>
    <property type="molecule type" value="Genomic_DNA"/>
</dbReference>